<dbReference type="GO" id="GO:0019783">
    <property type="term" value="F:ubiquitin-like protein peptidase activity"/>
    <property type="evidence" value="ECO:0007669"/>
    <property type="project" value="UniProtKB-ARBA"/>
</dbReference>
<dbReference type="PROSITE" id="PS50600">
    <property type="entry name" value="ULP_PROTEASE"/>
    <property type="match status" value="1"/>
</dbReference>
<accession>A0AAD7NY37</accession>
<keyword evidence="2" id="KW-0645">Protease</keyword>
<dbReference type="InterPro" id="IPR003653">
    <property type="entry name" value="Peptidase_C48_C"/>
</dbReference>
<dbReference type="Proteomes" id="UP001215598">
    <property type="component" value="Unassembled WGS sequence"/>
</dbReference>
<protein>
    <recommendedName>
        <fullName evidence="5">Ubiquitin-like protease family profile domain-containing protein</fullName>
    </recommendedName>
</protein>
<keyword evidence="3" id="KW-0378">Hydrolase</keyword>
<feature type="region of interest" description="Disordered" evidence="4">
    <location>
        <begin position="1280"/>
        <end position="1338"/>
    </location>
</feature>
<feature type="compositionally biased region" description="Acidic residues" evidence="4">
    <location>
        <begin position="1305"/>
        <end position="1327"/>
    </location>
</feature>
<comment type="caution">
    <text evidence="6">The sequence shown here is derived from an EMBL/GenBank/DDBJ whole genome shotgun (WGS) entry which is preliminary data.</text>
</comment>
<gene>
    <name evidence="6" type="ORF">B0H16DRAFT_1878442</name>
</gene>
<dbReference type="InterPro" id="IPR038765">
    <property type="entry name" value="Papain-like_cys_pep_sf"/>
</dbReference>
<keyword evidence="7" id="KW-1185">Reference proteome</keyword>
<dbReference type="SUPFAM" id="SSF54001">
    <property type="entry name" value="Cysteine proteinases"/>
    <property type="match status" value="1"/>
</dbReference>
<feature type="region of interest" description="Disordered" evidence="4">
    <location>
        <begin position="968"/>
        <end position="990"/>
    </location>
</feature>
<organism evidence="6 7">
    <name type="scientific">Mycena metata</name>
    <dbReference type="NCBI Taxonomy" id="1033252"/>
    <lineage>
        <taxon>Eukaryota</taxon>
        <taxon>Fungi</taxon>
        <taxon>Dikarya</taxon>
        <taxon>Basidiomycota</taxon>
        <taxon>Agaricomycotina</taxon>
        <taxon>Agaricomycetes</taxon>
        <taxon>Agaricomycetidae</taxon>
        <taxon>Agaricales</taxon>
        <taxon>Marasmiineae</taxon>
        <taxon>Mycenaceae</taxon>
        <taxon>Mycena</taxon>
    </lineage>
</organism>
<proteinExistence type="inferred from homology"/>
<evidence type="ECO:0000256" key="4">
    <source>
        <dbReference type="SAM" id="MobiDB-lite"/>
    </source>
</evidence>
<feature type="compositionally biased region" description="Basic and acidic residues" evidence="4">
    <location>
        <begin position="316"/>
        <end position="328"/>
    </location>
</feature>
<evidence type="ECO:0000256" key="3">
    <source>
        <dbReference type="ARBA" id="ARBA00022801"/>
    </source>
</evidence>
<evidence type="ECO:0000313" key="7">
    <source>
        <dbReference type="Proteomes" id="UP001215598"/>
    </source>
</evidence>
<evidence type="ECO:0000256" key="2">
    <source>
        <dbReference type="ARBA" id="ARBA00022670"/>
    </source>
</evidence>
<name>A0AAD7NY37_9AGAR</name>
<dbReference type="EMBL" id="JARKIB010000005">
    <property type="protein sequence ID" value="KAJ7779775.1"/>
    <property type="molecule type" value="Genomic_DNA"/>
</dbReference>
<comment type="similarity">
    <text evidence="1">Belongs to the peptidase C48 family.</text>
</comment>
<feature type="region of interest" description="Disordered" evidence="4">
    <location>
        <begin position="240"/>
        <end position="357"/>
    </location>
</feature>
<dbReference type="Gene3D" id="3.40.395.10">
    <property type="entry name" value="Adenoviral Proteinase, Chain A"/>
    <property type="match status" value="1"/>
</dbReference>
<dbReference type="Pfam" id="PF02902">
    <property type="entry name" value="Peptidase_C48"/>
    <property type="match status" value="1"/>
</dbReference>
<feature type="compositionally biased region" description="Polar residues" evidence="4">
    <location>
        <begin position="303"/>
        <end position="313"/>
    </location>
</feature>
<evidence type="ECO:0000259" key="5">
    <source>
        <dbReference type="PROSITE" id="PS50600"/>
    </source>
</evidence>
<evidence type="ECO:0000256" key="1">
    <source>
        <dbReference type="ARBA" id="ARBA00005234"/>
    </source>
</evidence>
<feature type="compositionally biased region" description="Basic and acidic residues" evidence="4">
    <location>
        <begin position="343"/>
        <end position="352"/>
    </location>
</feature>
<sequence length="1643" mass="180514">MDKLSETAGILKSGIYAARGMQLAADDLRCLDPKFKARVPGTVINVVSALLQRVSEMDGTGDFAVFSTWLSPLISKQVQQGGFYGTIKGHIDDAGEKEMLLAKARWLFPLYWAAARHWLLGWVDLTASEIHIFDSMPELQSYMWAEVAIVEVAETVFTTLGRPDMNLQPWPVIKHSPSELHRQMDGHSCGFFLIGGIRVIGNGQDLASITQGEMLRVRRDTLDLIYENLGLLAPKPVAPTSVAAERTPDAEDSMGSTATPVAEDVTMTSVEATPDAENPVVSTATSGAEGLPLTPDFEPINSIDISDTPIASSSKRKLDDSHNQDSRPSKPAKIPKTTKGKSKTKDQRKEILESDPGTSIVEPHRVFCTKCSAYVQLHKKREFKLENWIQHQGRCPGITGKVVVRVAVKKEHVAVTGPGSISAFFGRPREANPTDRPSEIPAISRAASADSDSETNAQPVKTTYVLRKVNATPSVANFFDTGPLRNPSPEPVIVPVPKSCKHLSGGAYVEYIQRTMTRSLGGVSSVLRARLMRQVLLYKKFEPLKGKHTAESISRVEHSIPAKGNDCLSSPDWTATEHAKLDAALKGWARWEVNFGAGTVRSTRCEGLTTNPDAVCDACNKVSKDESLMHAVRKANNEAALPLEAQYELQQNRAKFSNGRLQAYEGRKLDSLLKDPITFKALKTLEKGETTECFLQLYEATLNGKLKGYETVRELCAVVAETIERKDAKTLSGIRYPPHYLNFAILMRSYGGNSARQFGILSGEIPLPSMRHMRALIPKSVDAMTNPYLIYENLARVKRLADSIKYSGPVAVAGDCTKVRKRLSYSNDFGGHILGSVWELADCIAEDPEDIERVISEITKAKAEASQVRAILIKIPLPQIPPQVVALIPTNGTDDASKIFEQHLKLLAMAAELSLAVVSFAADGAASELAAQRLMDAHKTSFPPITYDFPLYGIHLSAPVLPTGPVVSGQDPGHAKKTGRNGIQSGNRTEDLGEDVVVNNTLVELQKTPNSGLLPSDVNGKLDKQDDGPARHLFHAQALLACTTGEGEAAKIREGFAGLFVYLFVLGKYHNIFFRSALTDIFLGILFDAWLNRTMTVANRVLAVLRARFFLHFWRAHVIRMSVEYPDLYSIARSFITTPSFHIFNRLCDSLLLLVIIYARRYPNQPFCPWLHGTEFVEHFFGLARMMLPNFTWAEFIKLVQHVMVRQKILLSGSFKEKRERNARLGYVLDFDASALTAEDRRLAEVTLTDRDMDSLVELAFTEASLICTQLLRIRAPKPTENKPLDLAPLGAPTPKAKPSGGDSETSDSDGDDNSDDDESQAVESEPESLAPSGSNISDDARGIALATHDAARYSALCEDYEKAVEELESIPAASVAVFGPEPPSIVAGAVGNLSPTLPQAVLFHSEFIDESGKLSIAMMLQARLHWQAGTTTKSEKVSQIDSKYALSRIARAVDAQKDDTNPEKMTLQEAANLTRLLQDQNATIQDSKPVKYREIRWKGIAGVVQRLVNADVLPNIIAKNVHQLNPLSVGHMTIMWNGTRFYIGQILDVYKKGANSRHGSIPNATSISGLSFMSLRVYLPLMTGGIPDVDEDIEDSGEDVVAPLFSCHHKNLPLRIHTHAKIDHLLFNLGPDIFEKHGAGYL</sequence>
<evidence type="ECO:0000313" key="6">
    <source>
        <dbReference type="EMBL" id="KAJ7779775.1"/>
    </source>
</evidence>
<dbReference type="GO" id="GO:0008234">
    <property type="term" value="F:cysteine-type peptidase activity"/>
    <property type="evidence" value="ECO:0007669"/>
    <property type="project" value="InterPro"/>
</dbReference>
<feature type="domain" description="Ubiquitin-like protease family profile" evidence="5">
    <location>
        <begin position="21"/>
        <end position="200"/>
    </location>
</feature>
<reference evidence="6" key="1">
    <citation type="submission" date="2023-03" db="EMBL/GenBank/DDBJ databases">
        <title>Massive genome expansion in bonnet fungi (Mycena s.s.) driven by repeated elements and novel gene families across ecological guilds.</title>
        <authorList>
            <consortium name="Lawrence Berkeley National Laboratory"/>
            <person name="Harder C.B."/>
            <person name="Miyauchi S."/>
            <person name="Viragh M."/>
            <person name="Kuo A."/>
            <person name="Thoen E."/>
            <person name="Andreopoulos B."/>
            <person name="Lu D."/>
            <person name="Skrede I."/>
            <person name="Drula E."/>
            <person name="Henrissat B."/>
            <person name="Morin E."/>
            <person name="Kohler A."/>
            <person name="Barry K."/>
            <person name="LaButti K."/>
            <person name="Morin E."/>
            <person name="Salamov A."/>
            <person name="Lipzen A."/>
            <person name="Mereny Z."/>
            <person name="Hegedus B."/>
            <person name="Baldrian P."/>
            <person name="Stursova M."/>
            <person name="Weitz H."/>
            <person name="Taylor A."/>
            <person name="Grigoriev I.V."/>
            <person name="Nagy L.G."/>
            <person name="Martin F."/>
            <person name="Kauserud H."/>
        </authorList>
    </citation>
    <scope>NUCLEOTIDE SEQUENCE</scope>
    <source>
        <strain evidence="6">CBHHK182m</strain>
    </source>
</reference>
<dbReference type="GO" id="GO:0006508">
    <property type="term" value="P:proteolysis"/>
    <property type="evidence" value="ECO:0007669"/>
    <property type="project" value="UniProtKB-KW"/>
</dbReference>